<name>A0A5C0VKR8_9SPHI</name>
<protein>
    <submittedName>
        <fullName evidence="2">Transglutaminase domain-containing protein</fullName>
    </submittedName>
</protein>
<accession>A0A5C0VKR8</accession>
<dbReference type="PANTHER" id="PTHR35532">
    <property type="entry name" value="SIMILAR TO POLYHYDROXYALKANOATE DEPOLYMERASE"/>
    <property type="match status" value="1"/>
</dbReference>
<dbReference type="KEGG" id="pej:FYC62_12960"/>
<dbReference type="EMBL" id="CP043329">
    <property type="protein sequence ID" value="QEK52462.1"/>
    <property type="molecule type" value="Genomic_DNA"/>
</dbReference>
<feature type="domain" description="Transglutaminase-like" evidence="1">
    <location>
        <begin position="193"/>
        <end position="286"/>
    </location>
</feature>
<dbReference type="SUPFAM" id="SSF54001">
    <property type="entry name" value="Cysteine proteinases"/>
    <property type="match status" value="1"/>
</dbReference>
<organism evidence="2 3">
    <name type="scientific">Pedobacter aquae</name>
    <dbReference type="NCBI Taxonomy" id="2605747"/>
    <lineage>
        <taxon>Bacteria</taxon>
        <taxon>Pseudomonadati</taxon>
        <taxon>Bacteroidota</taxon>
        <taxon>Sphingobacteriia</taxon>
        <taxon>Sphingobacteriales</taxon>
        <taxon>Sphingobacteriaceae</taxon>
        <taxon>Pedobacter</taxon>
    </lineage>
</organism>
<gene>
    <name evidence="2" type="ORF">FYC62_12960</name>
</gene>
<keyword evidence="3" id="KW-1185">Reference proteome</keyword>
<proteinExistence type="predicted"/>
<dbReference type="Proteomes" id="UP000323653">
    <property type="component" value="Chromosome"/>
</dbReference>
<dbReference type="RefSeq" id="WP_149075244.1">
    <property type="nucleotide sequence ID" value="NZ_CP043329.1"/>
</dbReference>
<evidence type="ECO:0000313" key="3">
    <source>
        <dbReference type="Proteomes" id="UP000323653"/>
    </source>
</evidence>
<sequence length="510" mass="59822">MKKIIYLCFLILPITLFSQTKNNYPKEVEEVLQKAKANRNELEKVILNYNKSKADSLKLKAAYFLIINMDIHYSADYYWADSTGKRIDYNEMDYPNFFAAVDAFEAIKPKYGKVKPVPFKYLDIDTIKATYLINNIDNAFISWQLPQAKNLSFEEFCNNILPYRVSNEPLQQWRDVYKNKFSWIKDSAANKSTEETLKYFASDFRSWFINTWDLEQRKEPLPRLGPIQLLNRKKGNCDDIGDLMVYTLRSQGYPASLEHIPLWATTSGRHFFNSTYDINGKLIPFDVSTNNVKIDNFSREPSKVVRITYAKQANVLSNILPQNQIPEGFMRMKNYLDVTSEYWQTASLETPLFESFNKPKIAFACVFNGFKWQPTWWGRVFNNKAVFEKLCKGAVFLPSYYINNKVIPAGYPIASGYQKQQILKPDKINTRTITIKQQDKYLLFRIDKKYKLFYWDNNWKLIGEEIATENTTELLFKNVPNNALMLLVPEYSQGKERPFTITADGERQWW</sequence>
<dbReference type="PANTHER" id="PTHR35532:SF5">
    <property type="entry name" value="CARBOHYDRATE-BINDING DOMAIN-CONTAINING PROTEIN"/>
    <property type="match status" value="1"/>
</dbReference>
<dbReference type="Pfam" id="PF01841">
    <property type="entry name" value="Transglut_core"/>
    <property type="match status" value="1"/>
</dbReference>
<evidence type="ECO:0000313" key="2">
    <source>
        <dbReference type="EMBL" id="QEK52462.1"/>
    </source>
</evidence>
<dbReference type="AlphaFoldDB" id="A0A5C0VKR8"/>
<evidence type="ECO:0000259" key="1">
    <source>
        <dbReference type="Pfam" id="PF01841"/>
    </source>
</evidence>
<dbReference type="InterPro" id="IPR002931">
    <property type="entry name" value="Transglutaminase-like"/>
</dbReference>
<dbReference type="InterPro" id="IPR038765">
    <property type="entry name" value="Papain-like_cys_pep_sf"/>
</dbReference>
<reference evidence="2 3" key="1">
    <citation type="submission" date="2019-08" db="EMBL/GenBank/DDBJ databases">
        <title>Pedobacter sp. nov., isolated from Han river, South Korea.</title>
        <authorList>
            <person name="Lee D.-H."/>
            <person name="Kim Y.-S."/>
            <person name="Hwang E.-M."/>
            <person name="Le Tran T.C."/>
            <person name="Cha C.-J."/>
        </authorList>
    </citation>
    <scope>NUCLEOTIDE SEQUENCE [LARGE SCALE GENOMIC DNA]</scope>
    <source>
        <strain evidence="2 3">CJ43</strain>
    </source>
</reference>